<reference evidence="2 3" key="1">
    <citation type="submission" date="2018-11" db="EMBL/GenBank/DDBJ databases">
        <title>Draft genome sequence of Gordonia sp. RS15-1S isolated from rice stems.</title>
        <authorList>
            <person name="Muangham S."/>
        </authorList>
    </citation>
    <scope>NUCLEOTIDE SEQUENCE [LARGE SCALE GENOMIC DNA]</scope>
    <source>
        <strain evidence="2 3">RS15-1S</strain>
    </source>
</reference>
<comment type="caution">
    <text evidence="2">The sequence shown here is derived from an EMBL/GenBank/DDBJ whole genome shotgun (WGS) entry which is preliminary data.</text>
</comment>
<keyword evidence="3" id="KW-1185">Reference proteome</keyword>
<keyword evidence="1" id="KW-0472">Membrane</keyword>
<dbReference type="EMBL" id="RKMH01000013">
    <property type="protein sequence ID" value="RPA58054.1"/>
    <property type="molecule type" value="Genomic_DNA"/>
</dbReference>
<accession>A0A3N4GYK1</accession>
<protein>
    <submittedName>
        <fullName evidence="2">ABC transporter permease</fullName>
    </submittedName>
</protein>
<dbReference type="GO" id="GO:0005548">
    <property type="term" value="F:phospholipid transporter activity"/>
    <property type="evidence" value="ECO:0007669"/>
    <property type="project" value="TreeGrafter"/>
</dbReference>
<gene>
    <name evidence="2" type="ORF">EF294_16770</name>
</gene>
<dbReference type="PANTHER" id="PTHR30188:SF13">
    <property type="entry name" value="CONSERVED HYPOTHETICAL INTEGRAL MEMBRANE PROTEIN YRBE3B"/>
    <property type="match status" value="1"/>
</dbReference>
<dbReference type="Pfam" id="PF02405">
    <property type="entry name" value="MlaE"/>
    <property type="match status" value="1"/>
</dbReference>
<organism evidence="2 3">
    <name type="scientific">Gordonia oryzae</name>
    <dbReference type="NCBI Taxonomy" id="2487349"/>
    <lineage>
        <taxon>Bacteria</taxon>
        <taxon>Bacillati</taxon>
        <taxon>Actinomycetota</taxon>
        <taxon>Actinomycetes</taxon>
        <taxon>Mycobacteriales</taxon>
        <taxon>Gordoniaceae</taxon>
        <taxon>Gordonia</taxon>
    </lineage>
</organism>
<name>A0A3N4GYK1_9ACTN</name>
<proteinExistence type="predicted"/>
<feature type="transmembrane region" description="Helical" evidence="1">
    <location>
        <begin position="258"/>
        <end position="278"/>
    </location>
</feature>
<evidence type="ECO:0000313" key="2">
    <source>
        <dbReference type="EMBL" id="RPA58054.1"/>
    </source>
</evidence>
<feature type="transmembrane region" description="Helical" evidence="1">
    <location>
        <begin position="169"/>
        <end position="199"/>
    </location>
</feature>
<dbReference type="InterPro" id="IPR030802">
    <property type="entry name" value="Permease_MalE"/>
</dbReference>
<keyword evidence="1" id="KW-1133">Transmembrane helix</keyword>
<feature type="transmembrane region" description="Helical" evidence="1">
    <location>
        <begin position="219"/>
        <end position="237"/>
    </location>
</feature>
<dbReference type="PANTHER" id="PTHR30188">
    <property type="entry name" value="ABC TRANSPORTER PERMEASE PROTEIN-RELATED"/>
    <property type="match status" value="1"/>
</dbReference>
<keyword evidence="1" id="KW-0812">Transmembrane</keyword>
<dbReference type="AlphaFoldDB" id="A0A3N4GYK1"/>
<dbReference type="Proteomes" id="UP000267536">
    <property type="component" value="Unassembled WGS sequence"/>
</dbReference>
<dbReference type="RefSeq" id="WP_123932064.1">
    <property type="nucleotide sequence ID" value="NZ_JBPSDP010000013.1"/>
</dbReference>
<evidence type="ECO:0000313" key="3">
    <source>
        <dbReference type="Proteomes" id="UP000267536"/>
    </source>
</evidence>
<dbReference type="OrthoDB" id="3745645at2"/>
<evidence type="ECO:0000256" key="1">
    <source>
        <dbReference type="SAM" id="Phobius"/>
    </source>
</evidence>
<sequence>MLGLEVYLAAHPRVRRVGAIAGAPARLLAQLGHQLRFTAQVLGATPHALRHYRRQTVAVLGDMMWGNGTVIVGGGTVAVLVVLGASVGGSIGVEAFGSLDMFGMGPLTGFLSAYATTREIAPIVVAIGFAAQAGCRMTAEIGSMRIAEEIDALEAQAVQPIPFVVSTRAIAGVITIIPLFLITLILAYLTCALVVTGMHGQSSGTYDHYFTAFLRPVDVTYALIKAVVFIVAVVLVHGYQGYYARGGPEGVGTATGRAIKFSFILIVVLDMILTLVFWGSDVGFRFSG</sequence>
<feature type="transmembrane region" description="Helical" evidence="1">
    <location>
        <begin position="70"/>
        <end position="93"/>
    </location>
</feature>
<dbReference type="GO" id="GO:0043190">
    <property type="term" value="C:ATP-binding cassette (ABC) transporter complex"/>
    <property type="evidence" value="ECO:0007669"/>
    <property type="project" value="InterPro"/>
</dbReference>